<dbReference type="Pfam" id="PF02515">
    <property type="entry name" value="CoA_transf_3"/>
    <property type="match status" value="1"/>
</dbReference>
<dbReference type="SUPFAM" id="SSF89796">
    <property type="entry name" value="CoA-transferase family III (CaiB/BaiF)"/>
    <property type="match status" value="1"/>
</dbReference>
<keyword evidence="1 2" id="KW-0808">Transferase</keyword>
<evidence type="ECO:0000313" key="2">
    <source>
        <dbReference type="EMBL" id="CRL43799.1"/>
    </source>
</evidence>
<dbReference type="Gene3D" id="3.30.1540.10">
    <property type="entry name" value="formyl-coa transferase, domain 3"/>
    <property type="match status" value="1"/>
</dbReference>
<proteinExistence type="predicted"/>
<dbReference type="PANTHER" id="PTHR48207">
    <property type="entry name" value="SUCCINATE--HYDROXYMETHYLGLUTARATE COA-TRANSFERASE"/>
    <property type="match status" value="1"/>
</dbReference>
<dbReference type="InterPro" id="IPR023606">
    <property type="entry name" value="CoA-Trfase_III_dom_1_sf"/>
</dbReference>
<dbReference type="AlphaFoldDB" id="A0A193QF58"/>
<dbReference type="RefSeq" id="WP_243677217.1">
    <property type="nucleotide sequence ID" value="NZ_LN854557.1"/>
</dbReference>
<dbReference type="Proteomes" id="UP000245838">
    <property type="component" value="Chromosome sggmmb4_Chromosome"/>
</dbReference>
<protein>
    <submittedName>
        <fullName evidence="2">Formyl-coenzyme A transferase</fullName>
    </submittedName>
</protein>
<dbReference type="PANTHER" id="PTHR48207:SF4">
    <property type="entry name" value="BLL6097 PROTEIN"/>
    <property type="match status" value="1"/>
</dbReference>
<dbReference type="GO" id="GO:0008410">
    <property type="term" value="F:CoA-transferase activity"/>
    <property type="evidence" value="ECO:0007669"/>
    <property type="project" value="TreeGrafter"/>
</dbReference>
<dbReference type="InterPro" id="IPR044855">
    <property type="entry name" value="CoA-Trfase_III_dom3_sf"/>
</dbReference>
<dbReference type="Gene3D" id="3.40.50.10540">
    <property type="entry name" value="Crotonobetainyl-coa:carnitine coa-transferase, domain 1"/>
    <property type="match status" value="1"/>
</dbReference>
<reference evidence="2 3" key="1">
    <citation type="submission" date="2015-05" db="EMBL/GenBank/DDBJ databases">
        <authorList>
            <person name="Goodhead I."/>
        </authorList>
    </citation>
    <scope>NUCLEOTIDE SEQUENCE [LARGE SCALE GENOMIC DNA]</scope>
    <source>
        <strain evidence="3">morsitans</strain>
    </source>
</reference>
<name>A0A193QF58_SODGM</name>
<dbReference type="EMBL" id="LN854557">
    <property type="protein sequence ID" value="CRL43799.1"/>
    <property type="molecule type" value="Genomic_DNA"/>
</dbReference>
<dbReference type="InterPro" id="IPR050483">
    <property type="entry name" value="CoA-transferase_III_domain"/>
</dbReference>
<accession>A0A193QF58</accession>
<organism evidence="2 3">
    <name type="scientific">Sodalis glossinidius (strain morsitans)</name>
    <dbReference type="NCBI Taxonomy" id="343509"/>
    <lineage>
        <taxon>Bacteria</taxon>
        <taxon>Pseudomonadati</taxon>
        <taxon>Pseudomonadota</taxon>
        <taxon>Gammaproteobacteria</taxon>
        <taxon>Enterobacterales</taxon>
        <taxon>Bruguierivoracaceae</taxon>
        <taxon>Sodalis</taxon>
    </lineage>
</organism>
<sequence>MLPLAGLMVLDFSQYLAGPSAALRLADMGARVIKVERLGRGDGSRRLNLRNQWVDDDSVLFHTINRGKESFMADLKDSRALVRVKQLIAQADVLIENFRPGVMDNIGLGYDAVKMLNSRLVYASVTGYGTRGRWAKKAGLLIQAMSGLTWLNGDFDQPPTPFTLSVADSLAGAHLVEGILACLFRRGRTQQGGRVDISLMESLLGMQFEVLTTWLNDGHQPPRRCAKNNAHAWLSAPYGIYQTADGYIALAMGSVTDLARIFASDRLAAYHDPTSWFRCRDDIKAIIADCTRQRSTAHWLTLRQQQGY</sequence>
<gene>
    <name evidence="2" type="primary">frc_1</name>
    <name evidence="2" type="ORF">SGGMMB4_00414</name>
</gene>
<evidence type="ECO:0000313" key="3">
    <source>
        <dbReference type="Proteomes" id="UP000245838"/>
    </source>
</evidence>
<evidence type="ECO:0000256" key="1">
    <source>
        <dbReference type="ARBA" id="ARBA00022679"/>
    </source>
</evidence>
<dbReference type="InterPro" id="IPR003673">
    <property type="entry name" value="CoA-Trfase_fam_III"/>
</dbReference>